<organism evidence="14 15">
    <name type="scientific">Apatococcus fuscideae</name>
    <dbReference type="NCBI Taxonomy" id="2026836"/>
    <lineage>
        <taxon>Eukaryota</taxon>
        <taxon>Viridiplantae</taxon>
        <taxon>Chlorophyta</taxon>
        <taxon>core chlorophytes</taxon>
        <taxon>Trebouxiophyceae</taxon>
        <taxon>Chlorellales</taxon>
        <taxon>Chlorellaceae</taxon>
        <taxon>Apatococcus</taxon>
    </lineage>
</organism>
<sequence>MFVQQVNPATGQQELVHIALGDVTAPGQALTELVGSSLYLDELNDTFRNETYYHALEAVAQSGDHILDIGTGSGLLSCLAVKALRAQGHQPAGVTAVEAFPPMAALAEAVIETNGLGNLVNVINKHSSDLTVSLSRSSDMQQKVDLIVTEIFDSGLLGEGVLPSLRHAMSSLAKEGARVIPAGADVFAQLVECDFLQQSAASQGFEGMQPLHDFHVDSLHPDHLTLLSSPVKILGFDFESPQPNQTTDVKVDVDLFEGADPCRAWVLRQQQHWDSVAEAVERTADGLGPDLPCLVLGDSPQLAFIAAHCRQVADVLCILGTPRDIANARRAALTAGLAGKMRFLMSMERLAEATKPGLIQLVLAEPYVQSWHSAPPWQHLQLLQNALHAPGSPLPALLHPAVVVLPAAGRICGVGVNAPDMLRSRAPLNRIMDLDMRACNALLCPERPESGRQGVISGQSGQMGEVKALTEPCELIAVPLSRPQGVLRSRTRLRPNSSGSLNAFVCWVEYLYAGEVWPAPARPSQPHSWTDIFKFSESSSSRCMPSDAAKKRAVAKKAAASKAAKGLSLTSEDQTSSNTIEGVQEALQKCIIFPTCLTAKQRAAIHHWADKHGLRHASIGEAESRQICIGALAAKQQVSIRGADAIADADVCSLLHQHLHLDTEQLLVHLSPAANLPQAANGTVQQRTSSRHVAAGSMTPALPRKLTPEQFVEQTLPLLELEKTAEIQQAEEAVSLGGIESAQAKGRVITNLRCSDAEGGLLGRTLLTLVSNKGGGTISSPLPPHRFGPHDVVALKPNKADPGAIALATGVVYRTRDDFIVIAVEADIDEGLDQPLRLEKLANEETYKRLKDTLYGIERCLSQGGPGSGLVDVAFQRRPPRFQQNPPAWRPVNAGLDESQVRAVDRALAAQDVALIHGPPGTGKTTAVVEVILQEVARGNKVLATAASNMAVDNLVERLSKADPRLCVVRLGHPARLLPQVLENSLESHVYRSDNSALARDCRKEIKDTNNRLLKLGRKDYQERRTLRTELKGLAKEERQRQEKAVKEVLGRAAVVCATLSGIGVRMLHGAVFDVAVIDEAAQALEAAAWSALLRAPKAVLAGDHLQLPPTVISKEAESKGMGRTLFERLHGIYGDDVSQMLTVQYRMHEDIMSWASQALYHNLLMAHPSVAHHTLSDLPGVTVEGEREESLGPLLLLDTAGCDMDEQAEEGSGSKYNDGEAQVVWAHVHGLLEAGLKPQDIGIITPYNAQVCQLRGLRPASLAALEVSTVDGFQGREKEAVVISMVRSNDTGEVGFLADKRRMNVAVTRARRHCAVICNSESVNHDEFLMGLVAHFEAHGAYQSAAQVCQT</sequence>
<evidence type="ECO:0000259" key="13">
    <source>
        <dbReference type="PROSITE" id="PS51061"/>
    </source>
</evidence>
<keyword evidence="10" id="KW-0067">ATP-binding</keyword>
<dbReference type="InterPro" id="IPR036867">
    <property type="entry name" value="R3H_dom_sf"/>
</dbReference>
<dbReference type="PANTHER" id="PTHR43788">
    <property type="entry name" value="DNA2/NAM7 HELICASE FAMILY MEMBER"/>
    <property type="match status" value="1"/>
</dbReference>
<dbReference type="CDD" id="cd18808">
    <property type="entry name" value="SF1_C_Upf1"/>
    <property type="match status" value="1"/>
</dbReference>
<evidence type="ECO:0000313" key="15">
    <source>
        <dbReference type="Proteomes" id="UP001485043"/>
    </source>
</evidence>
<dbReference type="Pfam" id="PF06325">
    <property type="entry name" value="PrmA"/>
    <property type="match status" value="1"/>
</dbReference>
<dbReference type="InterPro" id="IPR029063">
    <property type="entry name" value="SAM-dependent_MTases_sf"/>
</dbReference>
<comment type="caution">
    <text evidence="14">The sequence shown here is derived from an EMBL/GenBank/DDBJ whole genome shotgun (WGS) entry which is preliminary data.</text>
</comment>
<dbReference type="Pfam" id="PF13087">
    <property type="entry name" value="AAA_12"/>
    <property type="match status" value="1"/>
</dbReference>
<dbReference type="GO" id="GO:0032259">
    <property type="term" value="P:methylation"/>
    <property type="evidence" value="ECO:0007669"/>
    <property type="project" value="UniProtKB-KW"/>
</dbReference>
<dbReference type="SUPFAM" id="SSF52540">
    <property type="entry name" value="P-loop containing nucleoside triphosphate hydrolases"/>
    <property type="match status" value="1"/>
</dbReference>
<dbReference type="InterPro" id="IPR048761">
    <property type="entry name" value="SMUBP-2_HCS1_1B"/>
</dbReference>
<protein>
    <recommendedName>
        <fullName evidence="4">DNA helicase</fullName>
        <ecNumber evidence="4">3.6.4.12</ecNumber>
    </recommendedName>
</protein>
<keyword evidence="12" id="KW-0808">Transferase</keyword>
<evidence type="ECO:0000256" key="7">
    <source>
        <dbReference type="ARBA" id="ARBA00022741"/>
    </source>
</evidence>
<dbReference type="Pfam" id="PF21138">
    <property type="entry name" value="SMUBP-2_HCS1_1B"/>
    <property type="match status" value="1"/>
</dbReference>
<dbReference type="InterPro" id="IPR025799">
    <property type="entry name" value="Arg_MeTrfase"/>
</dbReference>
<dbReference type="Gene3D" id="2.40.30.270">
    <property type="match status" value="1"/>
</dbReference>
<evidence type="ECO:0000256" key="4">
    <source>
        <dbReference type="ARBA" id="ARBA00012551"/>
    </source>
</evidence>
<keyword evidence="11" id="KW-0539">Nucleus</keyword>
<dbReference type="InterPro" id="IPR047187">
    <property type="entry name" value="SF1_C_Upf1"/>
</dbReference>
<evidence type="ECO:0000256" key="12">
    <source>
        <dbReference type="PROSITE-ProRule" id="PRU01015"/>
    </source>
</evidence>
<dbReference type="GO" id="GO:0003723">
    <property type="term" value="F:RNA binding"/>
    <property type="evidence" value="ECO:0007669"/>
    <property type="project" value="InterPro"/>
</dbReference>
<evidence type="ECO:0000256" key="2">
    <source>
        <dbReference type="ARBA" id="ARBA00004496"/>
    </source>
</evidence>
<keyword evidence="9" id="KW-0347">Helicase</keyword>
<evidence type="ECO:0000256" key="8">
    <source>
        <dbReference type="ARBA" id="ARBA00022801"/>
    </source>
</evidence>
<evidence type="ECO:0000256" key="1">
    <source>
        <dbReference type="ARBA" id="ARBA00004123"/>
    </source>
</evidence>
<evidence type="ECO:0000256" key="10">
    <source>
        <dbReference type="ARBA" id="ARBA00022840"/>
    </source>
</evidence>
<dbReference type="InterPro" id="IPR041679">
    <property type="entry name" value="DNA2/NAM7-like_C"/>
</dbReference>
<dbReference type="GO" id="GO:0003677">
    <property type="term" value="F:DNA binding"/>
    <property type="evidence" value="ECO:0007669"/>
    <property type="project" value="InterPro"/>
</dbReference>
<dbReference type="GO" id="GO:0005524">
    <property type="term" value="F:ATP binding"/>
    <property type="evidence" value="ECO:0007669"/>
    <property type="project" value="UniProtKB-KW"/>
</dbReference>
<keyword evidence="7" id="KW-0547">Nucleotide-binding</keyword>
<dbReference type="InterPro" id="IPR004483">
    <property type="entry name" value="SMUBP-2/Hcs1-like"/>
</dbReference>
<dbReference type="PANTHER" id="PTHR43788:SF8">
    <property type="entry name" value="DNA-BINDING PROTEIN SMUBP-2"/>
    <property type="match status" value="1"/>
</dbReference>
<dbReference type="NCBIfam" id="TIGR00376">
    <property type="entry name" value="IGHMBP2 family helicase"/>
    <property type="match status" value="1"/>
</dbReference>
<dbReference type="Gene3D" id="3.40.50.150">
    <property type="entry name" value="Vaccinia Virus protein VP39"/>
    <property type="match status" value="1"/>
</dbReference>
<dbReference type="GO" id="GO:0016787">
    <property type="term" value="F:hydrolase activity"/>
    <property type="evidence" value="ECO:0007669"/>
    <property type="project" value="UniProtKB-KW"/>
</dbReference>
<keyword evidence="12" id="KW-0489">Methyltransferase</keyword>
<dbReference type="Proteomes" id="UP001485043">
    <property type="component" value="Unassembled WGS sequence"/>
</dbReference>
<dbReference type="GO" id="GO:0005694">
    <property type="term" value="C:chromosome"/>
    <property type="evidence" value="ECO:0007669"/>
    <property type="project" value="UniProtKB-ARBA"/>
</dbReference>
<evidence type="ECO:0000256" key="9">
    <source>
        <dbReference type="ARBA" id="ARBA00022806"/>
    </source>
</evidence>
<dbReference type="SUPFAM" id="SSF53335">
    <property type="entry name" value="S-adenosyl-L-methionine-dependent methyltransferases"/>
    <property type="match status" value="1"/>
</dbReference>
<comment type="subcellular location">
    <subcellularLocation>
        <location evidence="2">Cytoplasm</location>
    </subcellularLocation>
    <subcellularLocation>
        <location evidence="1">Nucleus</location>
    </subcellularLocation>
</comment>
<dbReference type="GO" id="GO:0016274">
    <property type="term" value="F:protein-arginine N-methyltransferase activity"/>
    <property type="evidence" value="ECO:0007669"/>
    <property type="project" value="InterPro"/>
</dbReference>
<dbReference type="Pfam" id="PF13086">
    <property type="entry name" value="AAA_11"/>
    <property type="match status" value="1"/>
</dbReference>
<feature type="domain" description="R3H" evidence="13">
    <location>
        <begin position="566"/>
        <end position="633"/>
    </location>
</feature>
<dbReference type="InterPro" id="IPR001374">
    <property type="entry name" value="R3H_dom"/>
</dbReference>
<keyword evidence="8" id="KW-0378">Hydrolase</keyword>
<dbReference type="EMBL" id="JALJOV010000027">
    <property type="protein sequence ID" value="KAK9868471.1"/>
    <property type="molecule type" value="Genomic_DNA"/>
</dbReference>
<gene>
    <name evidence="14" type="ORF">WJX84_007692</name>
</gene>
<dbReference type="InterPro" id="IPR041677">
    <property type="entry name" value="DNA2/NAM7_AAA_11"/>
</dbReference>
<keyword evidence="5" id="KW-0963">Cytoplasm</keyword>
<dbReference type="PROSITE" id="PS51678">
    <property type="entry name" value="SAM_MT_PRMT"/>
    <property type="match status" value="1"/>
</dbReference>
<dbReference type="GO" id="GO:0005634">
    <property type="term" value="C:nucleus"/>
    <property type="evidence" value="ECO:0007669"/>
    <property type="project" value="UniProtKB-SubCell"/>
</dbReference>
<evidence type="ECO:0000256" key="11">
    <source>
        <dbReference type="ARBA" id="ARBA00023242"/>
    </source>
</evidence>
<dbReference type="InterPro" id="IPR050534">
    <property type="entry name" value="Coronavir_polyprotein_1ab"/>
</dbReference>
<dbReference type="CDD" id="cd02440">
    <property type="entry name" value="AdoMet_MTases"/>
    <property type="match status" value="1"/>
</dbReference>
<dbReference type="GO" id="GO:0005737">
    <property type="term" value="C:cytoplasm"/>
    <property type="evidence" value="ECO:0007669"/>
    <property type="project" value="UniProtKB-SubCell"/>
</dbReference>
<evidence type="ECO:0000256" key="5">
    <source>
        <dbReference type="ARBA" id="ARBA00022490"/>
    </source>
</evidence>
<dbReference type="InterPro" id="IPR027417">
    <property type="entry name" value="P-loop_NTPase"/>
</dbReference>
<dbReference type="Gene3D" id="3.40.50.300">
    <property type="entry name" value="P-loop containing nucleotide triphosphate hydrolases"/>
    <property type="match status" value="2"/>
</dbReference>
<dbReference type="Gene3D" id="2.70.160.11">
    <property type="entry name" value="Hnrnp arginine n-methyltransferase1"/>
    <property type="match status" value="2"/>
</dbReference>
<dbReference type="PROSITE" id="PS51061">
    <property type="entry name" value="R3H"/>
    <property type="match status" value="1"/>
</dbReference>
<name>A0AAW1TJT4_9CHLO</name>
<evidence type="ECO:0000256" key="3">
    <source>
        <dbReference type="ARBA" id="ARBA00007913"/>
    </source>
</evidence>
<dbReference type="FunFam" id="3.40.50.300:FF:000326">
    <property type="entry name" value="P-loop containing nucleoside triphosphate hydrolase"/>
    <property type="match status" value="1"/>
</dbReference>
<dbReference type="GO" id="GO:0043139">
    <property type="term" value="F:5'-3' DNA helicase activity"/>
    <property type="evidence" value="ECO:0007669"/>
    <property type="project" value="TreeGrafter"/>
</dbReference>
<keyword evidence="15" id="KW-1185">Reference proteome</keyword>
<accession>A0AAW1TJT4</accession>
<keyword evidence="6 12" id="KW-0949">S-adenosyl-L-methionine</keyword>
<dbReference type="SUPFAM" id="SSF82708">
    <property type="entry name" value="R3H domain"/>
    <property type="match status" value="1"/>
</dbReference>
<dbReference type="Gene3D" id="3.30.1370.50">
    <property type="entry name" value="R3H-like domain"/>
    <property type="match status" value="1"/>
</dbReference>
<evidence type="ECO:0000256" key="6">
    <source>
        <dbReference type="ARBA" id="ARBA00022691"/>
    </source>
</evidence>
<proteinExistence type="inferred from homology"/>
<dbReference type="EC" id="3.6.4.12" evidence="4"/>
<evidence type="ECO:0000313" key="14">
    <source>
        <dbReference type="EMBL" id="KAK9868471.1"/>
    </source>
</evidence>
<comment type="similarity">
    <text evidence="3">Belongs to the DNA2/NAM7 helicase family.</text>
</comment>
<reference evidence="14 15" key="1">
    <citation type="journal article" date="2024" name="Nat. Commun.">
        <title>Phylogenomics reveals the evolutionary origins of lichenization in chlorophyte algae.</title>
        <authorList>
            <person name="Puginier C."/>
            <person name="Libourel C."/>
            <person name="Otte J."/>
            <person name="Skaloud P."/>
            <person name="Haon M."/>
            <person name="Grisel S."/>
            <person name="Petersen M."/>
            <person name="Berrin J.G."/>
            <person name="Delaux P.M."/>
            <person name="Dal Grande F."/>
            <person name="Keller J."/>
        </authorList>
    </citation>
    <scope>NUCLEOTIDE SEQUENCE [LARGE SCALE GENOMIC DNA]</scope>
    <source>
        <strain evidence="14 15">SAG 2523</strain>
    </source>
</reference>